<dbReference type="Gene3D" id="3.30.2010.10">
    <property type="entry name" value="Metalloproteases ('zincins'), catalytic domain"/>
    <property type="match status" value="1"/>
</dbReference>
<evidence type="ECO:0000256" key="5">
    <source>
        <dbReference type="ARBA" id="ARBA00022692"/>
    </source>
</evidence>
<feature type="transmembrane region" description="Helical" evidence="13">
    <location>
        <begin position="201"/>
        <end position="220"/>
    </location>
</feature>
<comment type="subcellular location">
    <subcellularLocation>
        <location evidence="2">Cell membrane</location>
        <topology evidence="2">Multi-pass membrane protein</topology>
    </subcellularLocation>
</comment>
<feature type="domain" description="Peptidase M48" evidence="14">
    <location>
        <begin position="92"/>
        <end position="327"/>
    </location>
</feature>
<dbReference type="EMBL" id="BAAAID010000007">
    <property type="protein sequence ID" value="GAA0922304.1"/>
    <property type="molecule type" value="Genomic_DNA"/>
</dbReference>
<dbReference type="InterPro" id="IPR050083">
    <property type="entry name" value="HtpX_protease"/>
</dbReference>
<feature type="region of interest" description="Disordered" evidence="12">
    <location>
        <begin position="548"/>
        <end position="567"/>
    </location>
</feature>
<evidence type="ECO:0000256" key="12">
    <source>
        <dbReference type="SAM" id="MobiDB-lite"/>
    </source>
</evidence>
<dbReference type="CDD" id="cd07328">
    <property type="entry name" value="M48_Ste24p_like"/>
    <property type="match status" value="1"/>
</dbReference>
<dbReference type="PANTHER" id="PTHR43221:SF1">
    <property type="entry name" value="PROTEASE HTPX"/>
    <property type="match status" value="1"/>
</dbReference>
<keyword evidence="10" id="KW-0482">Metalloprotease</keyword>
<comment type="cofactor">
    <cofactor evidence="1">
        <name>Zn(2+)</name>
        <dbReference type="ChEBI" id="CHEBI:29105"/>
    </cofactor>
</comment>
<organism evidence="15 16">
    <name type="scientific">Streptomyces rhizosphaericus</name>
    <dbReference type="NCBI Taxonomy" id="114699"/>
    <lineage>
        <taxon>Bacteria</taxon>
        <taxon>Bacillati</taxon>
        <taxon>Actinomycetota</taxon>
        <taxon>Actinomycetes</taxon>
        <taxon>Kitasatosporales</taxon>
        <taxon>Streptomycetaceae</taxon>
        <taxon>Streptomyces</taxon>
        <taxon>Streptomyces violaceusniger group</taxon>
    </lineage>
</organism>
<evidence type="ECO:0000256" key="8">
    <source>
        <dbReference type="ARBA" id="ARBA00022833"/>
    </source>
</evidence>
<dbReference type="PANTHER" id="PTHR43221">
    <property type="entry name" value="PROTEASE HTPX"/>
    <property type="match status" value="1"/>
</dbReference>
<dbReference type="Pfam" id="PF01435">
    <property type="entry name" value="Peptidase_M48"/>
    <property type="match status" value="1"/>
</dbReference>
<evidence type="ECO:0000259" key="14">
    <source>
        <dbReference type="Pfam" id="PF01435"/>
    </source>
</evidence>
<evidence type="ECO:0000256" key="10">
    <source>
        <dbReference type="ARBA" id="ARBA00023049"/>
    </source>
</evidence>
<evidence type="ECO:0000256" key="7">
    <source>
        <dbReference type="ARBA" id="ARBA00022801"/>
    </source>
</evidence>
<proteinExistence type="predicted"/>
<feature type="region of interest" description="Disordered" evidence="12">
    <location>
        <begin position="619"/>
        <end position="680"/>
    </location>
</feature>
<evidence type="ECO:0000256" key="11">
    <source>
        <dbReference type="ARBA" id="ARBA00023136"/>
    </source>
</evidence>
<protein>
    <recommendedName>
        <fullName evidence="14">Peptidase M48 domain-containing protein</fullName>
    </recommendedName>
</protein>
<accession>A0ABP3ZJ08</accession>
<name>A0ABP3ZJ08_9ACTN</name>
<keyword evidence="11 13" id="KW-0472">Membrane</keyword>
<feature type="compositionally biased region" description="Pro residues" evidence="12">
    <location>
        <begin position="651"/>
        <end position="660"/>
    </location>
</feature>
<evidence type="ECO:0000256" key="3">
    <source>
        <dbReference type="ARBA" id="ARBA00022475"/>
    </source>
</evidence>
<evidence type="ECO:0000256" key="2">
    <source>
        <dbReference type="ARBA" id="ARBA00004651"/>
    </source>
</evidence>
<keyword evidence="5 13" id="KW-0812">Transmembrane</keyword>
<dbReference type="InterPro" id="IPR001915">
    <property type="entry name" value="Peptidase_M48"/>
</dbReference>
<keyword evidence="4" id="KW-0645">Protease</keyword>
<evidence type="ECO:0000313" key="15">
    <source>
        <dbReference type="EMBL" id="GAA0922304.1"/>
    </source>
</evidence>
<feature type="transmembrane region" description="Helical" evidence="13">
    <location>
        <begin position="49"/>
        <end position="70"/>
    </location>
</feature>
<sequence length="680" mass="72603">MIATARALLALALLAVFYALVAAMVLLWAAFLVAALWTAGTPEATTPPTTVVTACAALAPIVFGMVWAVIRTARPAAPREDAVTVTRRGAPELWRTVEELALDVGTRPPGHIKLTAEVNASVTEDAPLLGLAPGRRVLYLGLPLLAGLSPAELRAVLAHELGHFSGRHSRFGAVAHRGAAGLVAARQAIQDASAANDLVRLYAGLPLLLLGLYTHVFRWLTRPVRRRQELEADREAARMAGPGAVADALCSTAALEAAWQEFLADFLAPMRRATGRIPDDPFRAFAHMAEAPELREPMAALRARAVERPADRDDAHPALAVRLERLSRLPAREAVAEPFSSPRPLSVPPRYAVALGRVLLSGPDAGARVPWRDWLTELAEHRATRILPPLAEAVRGVEETEGMGRPRTEPDGAPEKLTIHRVLRLLDGGRRMPLARALNARLLNARLLNAGLPEGGLPEGERTPRGDQPGQDPLAPLVEALAVLIGAQLVAQGTAYWAMNWTGPSILVPPDGIAPETIRTWADTAVRLPGQTQRLGLHLAALGVDERAPLPTTGRAGGTADGPAPGEKARRISIAPGGTGPARQRITAVRALALTVLVGLTGLTFVLWANRDEPSYPGTPVTRWNDRYQPGGGGTAPGPTPFPTYQRPTFPAWPTPPTYHLPPRSVPSIHIEPVIPRSTP</sequence>
<feature type="transmembrane region" description="Helical" evidence="13">
    <location>
        <begin position="7"/>
        <end position="37"/>
    </location>
</feature>
<keyword evidence="7" id="KW-0378">Hydrolase</keyword>
<keyword evidence="16" id="KW-1185">Reference proteome</keyword>
<evidence type="ECO:0000256" key="4">
    <source>
        <dbReference type="ARBA" id="ARBA00022670"/>
    </source>
</evidence>
<evidence type="ECO:0000256" key="6">
    <source>
        <dbReference type="ARBA" id="ARBA00022723"/>
    </source>
</evidence>
<gene>
    <name evidence="15" type="ORF">GCM10009575_017210</name>
</gene>
<dbReference type="Proteomes" id="UP001500418">
    <property type="component" value="Unassembled WGS sequence"/>
</dbReference>
<evidence type="ECO:0000256" key="9">
    <source>
        <dbReference type="ARBA" id="ARBA00022989"/>
    </source>
</evidence>
<feature type="transmembrane region" description="Helical" evidence="13">
    <location>
        <begin position="591"/>
        <end position="609"/>
    </location>
</feature>
<keyword evidence="8" id="KW-0862">Zinc</keyword>
<keyword evidence="3" id="KW-1003">Cell membrane</keyword>
<evidence type="ECO:0000256" key="1">
    <source>
        <dbReference type="ARBA" id="ARBA00001947"/>
    </source>
</evidence>
<evidence type="ECO:0000256" key="13">
    <source>
        <dbReference type="SAM" id="Phobius"/>
    </source>
</evidence>
<evidence type="ECO:0000313" key="16">
    <source>
        <dbReference type="Proteomes" id="UP001500418"/>
    </source>
</evidence>
<comment type="caution">
    <text evidence="15">The sequence shown here is derived from an EMBL/GenBank/DDBJ whole genome shotgun (WGS) entry which is preliminary data.</text>
</comment>
<keyword evidence="6" id="KW-0479">Metal-binding</keyword>
<reference evidence="16" key="1">
    <citation type="journal article" date="2019" name="Int. J. Syst. Evol. Microbiol.">
        <title>The Global Catalogue of Microorganisms (GCM) 10K type strain sequencing project: providing services to taxonomists for standard genome sequencing and annotation.</title>
        <authorList>
            <consortium name="The Broad Institute Genomics Platform"/>
            <consortium name="The Broad Institute Genome Sequencing Center for Infectious Disease"/>
            <person name="Wu L."/>
            <person name="Ma J."/>
        </authorList>
    </citation>
    <scope>NUCLEOTIDE SEQUENCE [LARGE SCALE GENOMIC DNA]</scope>
    <source>
        <strain evidence="16">JCM 11444</strain>
    </source>
</reference>
<keyword evidence="9 13" id="KW-1133">Transmembrane helix</keyword>